<evidence type="ECO:0000256" key="1">
    <source>
        <dbReference type="SAM" id="MobiDB-lite"/>
    </source>
</evidence>
<gene>
    <name evidence="3" type="ORF">DBRI1063_LOCUS7061</name>
</gene>
<organism evidence="3">
    <name type="scientific">Ditylum brightwellii</name>
    <dbReference type="NCBI Taxonomy" id="49249"/>
    <lineage>
        <taxon>Eukaryota</taxon>
        <taxon>Sar</taxon>
        <taxon>Stramenopiles</taxon>
        <taxon>Ochrophyta</taxon>
        <taxon>Bacillariophyta</taxon>
        <taxon>Mediophyceae</taxon>
        <taxon>Lithodesmiophycidae</taxon>
        <taxon>Lithodesmiales</taxon>
        <taxon>Lithodesmiaceae</taxon>
        <taxon>Ditylum</taxon>
    </lineage>
</organism>
<evidence type="ECO:0000256" key="2">
    <source>
        <dbReference type="SAM" id="Phobius"/>
    </source>
</evidence>
<name>A0A7S1YY70_9STRA</name>
<keyword evidence="2" id="KW-0472">Membrane</keyword>
<dbReference type="EMBL" id="HBGN01011054">
    <property type="protein sequence ID" value="CAD9322505.1"/>
    <property type="molecule type" value="Transcribed_RNA"/>
</dbReference>
<feature type="region of interest" description="Disordered" evidence="1">
    <location>
        <begin position="1"/>
        <end position="22"/>
    </location>
</feature>
<proteinExistence type="predicted"/>
<keyword evidence="2" id="KW-1133">Transmembrane helix</keyword>
<sequence>MKQPLHDTEVVSSEEEEKEKDKLWLHVEDGDEKCEGNEEINIIRKPLRKPSESKKTKKEDSFSGVVRAGLENRNFSRYFSFGKLGSFNNNNENEASEAYLVRGRVTKWLGPYVYHHRQELKALCLLSFTIILGLSAALIWLKSTNSKLLSKILAAEDEEQEIYNMTHSSMNKHAFT</sequence>
<evidence type="ECO:0000313" key="3">
    <source>
        <dbReference type="EMBL" id="CAD9322505.1"/>
    </source>
</evidence>
<reference evidence="3" key="1">
    <citation type="submission" date="2021-01" db="EMBL/GenBank/DDBJ databases">
        <authorList>
            <person name="Corre E."/>
            <person name="Pelletier E."/>
            <person name="Niang G."/>
            <person name="Scheremetjew M."/>
            <person name="Finn R."/>
            <person name="Kale V."/>
            <person name="Holt S."/>
            <person name="Cochrane G."/>
            <person name="Meng A."/>
            <person name="Brown T."/>
            <person name="Cohen L."/>
        </authorList>
    </citation>
    <scope>NUCLEOTIDE SEQUENCE</scope>
    <source>
        <strain evidence="3">Pop2</strain>
    </source>
</reference>
<accession>A0A7S1YY70</accession>
<dbReference type="AlphaFoldDB" id="A0A7S1YY70"/>
<protein>
    <submittedName>
        <fullName evidence="3">Uncharacterized protein</fullName>
    </submittedName>
</protein>
<keyword evidence="2" id="KW-0812">Transmembrane</keyword>
<feature type="transmembrane region" description="Helical" evidence="2">
    <location>
        <begin position="122"/>
        <end position="141"/>
    </location>
</feature>